<keyword evidence="2" id="KW-0255">Endonuclease</keyword>
<dbReference type="EC" id="3.1.-.-" evidence="2"/>
<keyword evidence="2" id="KW-0540">Nuclease</keyword>
<dbReference type="AlphaFoldDB" id="A0A3P5XGS8"/>
<dbReference type="GO" id="GO:0016787">
    <property type="term" value="F:hydrolase activity"/>
    <property type="evidence" value="ECO:0007669"/>
    <property type="project" value="UniProtKB-KW"/>
</dbReference>
<evidence type="ECO:0000313" key="3">
    <source>
        <dbReference type="Proteomes" id="UP000277498"/>
    </source>
</evidence>
<keyword evidence="3" id="KW-1185">Reference proteome</keyword>
<dbReference type="Proteomes" id="UP000277498">
    <property type="component" value="Unassembled WGS sequence"/>
</dbReference>
<dbReference type="EMBL" id="UXAW01000142">
    <property type="protein sequence ID" value="VDC34003.1"/>
    <property type="molecule type" value="Genomic_DNA"/>
</dbReference>
<feature type="domain" description="MobA/VirD2-like nuclease" evidence="1">
    <location>
        <begin position="58"/>
        <end position="171"/>
    </location>
</feature>
<evidence type="ECO:0000313" key="2">
    <source>
        <dbReference type="EMBL" id="VDC34003.1"/>
    </source>
</evidence>
<reference evidence="2 3" key="1">
    <citation type="submission" date="2018-11" db="EMBL/GenBank/DDBJ databases">
        <authorList>
            <person name="Criscuolo A."/>
        </authorList>
    </citation>
    <scope>NUCLEOTIDE SEQUENCE [LARGE SCALE GENOMIC DNA]</scope>
    <source>
        <strain evidence="2">ACIP111625</strain>
    </source>
</reference>
<keyword evidence="2" id="KW-0378">Hydrolase</keyword>
<name>A0A3P5XGS8_9RHOB</name>
<sequence length="729" mass="82453">MLLRAAKGVPPAVFKPVKKGGCHTTAQLRNQLAYVCQKSTIIVDPTGRFDGREVLTDKEIKRVAETWADSWTHKPRLGHTTHMIMAFPRGTTIQQVAAITSEICAEKFQNATEHYDYLIAVHDDRDHKHAHIILNRYSNVAKGELFYLSKDHHYNYDAFREAMVEVGERHGVTVEATRRIERGVMTWRAPIEEIYRAKAEGRAPVEAMRTGTALAIGQRAAAASASTIADMAEAATQFKRSAEADRLIRAASVLRAGQALTHHNPVATVQEVVMSERTLDSTIDRFNAAYDTAVDRISRIDAKDRPGAQKELAEILARIERLRPLGDRSHELNERASDAGVYSATANRPDTREILERAEVQARVQHALQGTGIRAEEVTERVAVRAETVAVEREWETEDLRAIAAEKGLDLERDEDLNEALRELSAVQDRLATVLREENVRLSDDEIERSRPDVFSEGERQDFRQLVSQFRRTDFSYPYSDDPAMRRAGRQEVEDARVAFEGFAQRSRQHAELATMAWEQATDFMRPPRHAVPENARTLHAGDMELAMRDPSERLGPITEEARTLARYRAEMPDDELREVIQGEINQLRARGASRAQISERSIEIEDRIRQTYAERRHLEQTAPELVAVMRQASSGKVEPMSEADQQRLVDQIDARLTPDDIKELQSGNVEVLDRITDNRLHQLELAKSYLQANKATASGPAMDRVLGEIVRHRHGVEQLRDTDSNLKH</sequence>
<gene>
    <name evidence="2" type="primary">virD2</name>
    <name evidence="2" type="ORF">XINFAN_04201</name>
</gene>
<protein>
    <submittedName>
        <fullName evidence="2">T-DNA border endonuclease virD2</fullName>
        <ecNumber evidence="2">3.1.-.-</ecNumber>
    </submittedName>
</protein>
<dbReference type="Pfam" id="PF03432">
    <property type="entry name" value="Relaxase"/>
    <property type="match status" value="1"/>
</dbReference>
<evidence type="ECO:0000259" key="1">
    <source>
        <dbReference type="Pfam" id="PF03432"/>
    </source>
</evidence>
<dbReference type="GO" id="GO:0004519">
    <property type="term" value="F:endonuclease activity"/>
    <property type="evidence" value="ECO:0007669"/>
    <property type="project" value="UniProtKB-KW"/>
</dbReference>
<proteinExistence type="predicted"/>
<organism evidence="2 3">
    <name type="scientific">Pseudogemmobacter humi</name>
    <dbReference type="NCBI Taxonomy" id="2483812"/>
    <lineage>
        <taxon>Bacteria</taxon>
        <taxon>Pseudomonadati</taxon>
        <taxon>Pseudomonadota</taxon>
        <taxon>Alphaproteobacteria</taxon>
        <taxon>Rhodobacterales</taxon>
        <taxon>Paracoccaceae</taxon>
        <taxon>Pseudogemmobacter</taxon>
    </lineage>
</organism>
<dbReference type="InterPro" id="IPR005094">
    <property type="entry name" value="Endonuclease_MobA/VirD2"/>
</dbReference>
<accession>A0A3P5XGS8</accession>